<name>A0A484GZ47_SOUCH</name>
<dbReference type="EC" id="7.1.1.2" evidence="3"/>
<evidence type="ECO:0000256" key="8">
    <source>
        <dbReference type="ARBA" id="ARBA00022982"/>
    </source>
</evidence>
<comment type="similarity">
    <text evidence="2">Belongs to the complex I subunit 3 family.</text>
</comment>
<accession>A0A484GZ47</accession>
<proteinExistence type="inferred from homology"/>
<evidence type="ECO:0000313" key="17">
    <source>
        <dbReference type="Proteomes" id="UP000295264"/>
    </source>
</evidence>
<evidence type="ECO:0000256" key="14">
    <source>
        <dbReference type="ARBA" id="ARBA00049551"/>
    </source>
</evidence>
<dbReference type="GO" id="GO:0016020">
    <property type="term" value="C:membrane"/>
    <property type="evidence" value="ECO:0007669"/>
    <property type="project" value="UniProtKB-SubCell"/>
</dbReference>
<keyword evidence="10 15" id="KW-0472">Membrane</keyword>
<keyword evidence="8" id="KW-0249">Electron transport</keyword>
<sequence length="47" mass="5224">IYTEKSSPYKGEFEPIGSACLAFSIKFLVAVAFLLYDLETDLLLPLP</sequence>
<keyword evidence="7 15" id="KW-0812">Transmembrane</keyword>
<dbReference type="Gene3D" id="1.20.58.1610">
    <property type="entry name" value="NADH:ubiquinone/plastoquinone oxidoreductase, chain 3"/>
    <property type="match status" value="1"/>
</dbReference>
<dbReference type="Pfam" id="PF00507">
    <property type="entry name" value="Oxidored_q4"/>
    <property type="match status" value="1"/>
</dbReference>
<dbReference type="InterPro" id="IPR000440">
    <property type="entry name" value="NADH_UbQ/plastoQ_OxRdtase_su3"/>
</dbReference>
<comment type="function">
    <text evidence="11">Core subunit of the mitochondrial membrane respiratory chain NADH dehydrogenase (Complex I) which catalyzes electron transfer from NADH through the respiratory chain, using ubiquinone as an electron acceptor. Essential for the catalytic activity of complex I.</text>
</comment>
<feature type="non-terminal residue" evidence="16">
    <location>
        <position position="1"/>
    </location>
</feature>
<dbReference type="EMBL" id="QWLN02002968">
    <property type="protein sequence ID" value="TEA40436.1"/>
    <property type="molecule type" value="Genomic_DNA"/>
</dbReference>
<keyword evidence="17" id="KW-1185">Reference proteome</keyword>
<evidence type="ECO:0000256" key="9">
    <source>
        <dbReference type="ARBA" id="ARBA00022989"/>
    </source>
</evidence>
<comment type="subunit">
    <text evidence="12">Core subunit of respiratory chain NADH dehydrogenase (Complex I) which is composed of 45 different subunits. Interacts with TMEM186. Interacts with TMEM242.</text>
</comment>
<feature type="transmembrane region" description="Helical" evidence="15">
    <location>
        <begin position="16"/>
        <end position="36"/>
    </location>
</feature>
<evidence type="ECO:0000256" key="6">
    <source>
        <dbReference type="ARBA" id="ARBA00022660"/>
    </source>
</evidence>
<evidence type="ECO:0000256" key="10">
    <source>
        <dbReference type="ARBA" id="ARBA00023136"/>
    </source>
</evidence>
<reference evidence="16 17" key="1">
    <citation type="journal article" date="2018" name="Genomics">
        <title>Molecular footprints of inshore aquatic adaptation in Indo-Pacific humpback dolphin (Sousa chinensis).</title>
        <authorList>
            <person name="Ming Y."/>
            <person name="Jian J."/>
            <person name="Yu F."/>
            <person name="Yu X."/>
            <person name="Wang J."/>
            <person name="Liu W."/>
        </authorList>
    </citation>
    <scope>NUCLEOTIDE SEQUENCE [LARGE SCALE GENOMIC DNA]</scope>
    <source>
        <strain evidence="16">MY-2018</strain>
        <tissue evidence="16">Skin</tissue>
    </source>
</reference>
<evidence type="ECO:0000256" key="11">
    <source>
        <dbReference type="ARBA" id="ARBA00024297"/>
    </source>
</evidence>
<keyword evidence="5" id="KW-0813">Transport</keyword>
<dbReference type="AlphaFoldDB" id="A0A484GZ47"/>
<comment type="subcellular location">
    <subcellularLocation>
        <location evidence="1">Membrane</location>
    </subcellularLocation>
</comment>
<keyword evidence="6" id="KW-0679">Respiratory chain</keyword>
<evidence type="ECO:0000256" key="15">
    <source>
        <dbReference type="SAM" id="Phobius"/>
    </source>
</evidence>
<evidence type="ECO:0000256" key="12">
    <source>
        <dbReference type="ARBA" id="ARBA00029484"/>
    </source>
</evidence>
<gene>
    <name evidence="16" type="ORF">DBR06_SOUSAS30610014</name>
</gene>
<comment type="catalytic activity">
    <reaction evidence="14">
        <text>a ubiquinone + NADH + 5 H(+)(in) = a ubiquinol + NAD(+) + 4 H(+)(out)</text>
        <dbReference type="Rhea" id="RHEA:29091"/>
        <dbReference type="Rhea" id="RHEA-COMP:9565"/>
        <dbReference type="Rhea" id="RHEA-COMP:9566"/>
        <dbReference type="ChEBI" id="CHEBI:15378"/>
        <dbReference type="ChEBI" id="CHEBI:16389"/>
        <dbReference type="ChEBI" id="CHEBI:17976"/>
        <dbReference type="ChEBI" id="CHEBI:57540"/>
        <dbReference type="ChEBI" id="CHEBI:57945"/>
        <dbReference type="EC" id="7.1.1.2"/>
    </reaction>
</comment>
<dbReference type="GO" id="GO:0008137">
    <property type="term" value="F:NADH dehydrogenase (ubiquinone) activity"/>
    <property type="evidence" value="ECO:0007669"/>
    <property type="project" value="UniProtKB-EC"/>
</dbReference>
<evidence type="ECO:0000256" key="1">
    <source>
        <dbReference type="ARBA" id="ARBA00004370"/>
    </source>
</evidence>
<dbReference type="Proteomes" id="UP000295264">
    <property type="component" value="Unassembled WGS sequence"/>
</dbReference>
<evidence type="ECO:0000256" key="7">
    <source>
        <dbReference type="ARBA" id="ARBA00022692"/>
    </source>
</evidence>
<evidence type="ECO:0000256" key="3">
    <source>
        <dbReference type="ARBA" id="ARBA00012944"/>
    </source>
</evidence>
<evidence type="ECO:0000256" key="13">
    <source>
        <dbReference type="ARBA" id="ARBA00031029"/>
    </source>
</evidence>
<comment type="caution">
    <text evidence="16">The sequence shown here is derived from an EMBL/GenBank/DDBJ whole genome shotgun (WGS) entry which is preliminary data.</text>
</comment>
<protein>
    <recommendedName>
        <fullName evidence="4">NADH-ubiquinone oxidoreductase chain 3</fullName>
        <ecNumber evidence="3">7.1.1.2</ecNumber>
    </recommendedName>
    <alternativeName>
        <fullName evidence="13">NADH dehydrogenase subunit 3</fullName>
    </alternativeName>
</protein>
<keyword evidence="9 15" id="KW-1133">Transmembrane helix</keyword>
<evidence type="ECO:0000256" key="4">
    <source>
        <dbReference type="ARBA" id="ARBA00021007"/>
    </source>
</evidence>
<organism evidence="16 17">
    <name type="scientific">Sousa chinensis</name>
    <name type="common">Indo-pacific humpbacked dolphin</name>
    <name type="synonym">Steno chinensis</name>
    <dbReference type="NCBI Taxonomy" id="103600"/>
    <lineage>
        <taxon>Eukaryota</taxon>
        <taxon>Metazoa</taxon>
        <taxon>Chordata</taxon>
        <taxon>Craniata</taxon>
        <taxon>Vertebrata</taxon>
        <taxon>Euteleostomi</taxon>
        <taxon>Mammalia</taxon>
        <taxon>Eutheria</taxon>
        <taxon>Laurasiatheria</taxon>
        <taxon>Artiodactyla</taxon>
        <taxon>Whippomorpha</taxon>
        <taxon>Cetacea</taxon>
        <taxon>Odontoceti</taxon>
        <taxon>Delphinidae</taxon>
        <taxon>Sousa</taxon>
    </lineage>
</organism>
<evidence type="ECO:0000256" key="5">
    <source>
        <dbReference type="ARBA" id="ARBA00022448"/>
    </source>
</evidence>
<dbReference type="InterPro" id="IPR038430">
    <property type="entry name" value="NDAH_ubi_oxred_su3_sf"/>
</dbReference>
<evidence type="ECO:0000256" key="2">
    <source>
        <dbReference type="ARBA" id="ARBA00008472"/>
    </source>
</evidence>
<evidence type="ECO:0000313" key="16">
    <source>
        <dbReference type="EMBL" id="TEA40436.1"/>
    </source>
</evidence>